<dbReference type="EMBL" id="BMAT01010556">
    <property type="protein sequence ID" value="GFS27724.1"/>
    <property type="molecule type" value="Genomic_DNA"/>
</dbReference>
<feature type="transmembrane region" description="Helical" evidence="9">
    <location>
        <begin position="48"/>
        <end position="72"/>
    </location>
</feature>
<dbReference type="GO" id="GO:0072546">
    <property type="term" value="C:EMC complex"/>
    <property type="evidence" value="ECO:0007669"/>
    <property type="project" value="InterPro"/>
</dbReference>
<comment type="caution">
    <text evidence="10">The sequence shown here is derived from an EMBL/GenBank/DDBJ whole genome shotgun (WGS) entry which is preliminary data.</text>
</comment>
<dbReference type="PANTHER" id="PTHR20994">
    <property type="entry name" value="ER MEMBRANE PROTEIN COMPLEX SUBUNIT 6"/>
    <property type="match status" value="1"/>
</dbReference>
<proteinExistence type="inferred from homology"/>
<evidence type="ECO:0000313" key="10">
    <source>
        <dbReference type="EMBL" id="GFS27724.1"/>
    </source>
</evidence>
<evidence type="ECO:0000256" key="8">
    <source>
        <dbReference type="ARBA" id="ARBA00031072"/>
    </source>
</evidence>
<dbReference type="PANTHER" id="PTHR20994:SF0">
    <property type="entry name" value="ER MEMBRANE PROTEIN COMPLEX SUBUNIT 6"/>
    <property type="match status" value="1"/>
</dbReference>
<keyword evidence="11" id="KW-1185">Reference proteome</keyword>
<evidence type="ECO:0000256" key="4">
    <source>
        <dbReference type="ARBA" id="ARBA00022692"/>
    </source>
</evidence>
<dbReference type="AlphaFoldDB" id="A0AAV4JYF9"/>
<dbReference type="GO" id="GO:0000045">
    <property type="term" value="P:autophagosome assembly"/>
    <property type="evidence" value="ECO:0007669"/>
    <property type="project" value="TreeGrafter"/>
</dbReference>
<name>A0AAV4JYF9_9GAST</name>
<dbReference type="GO" id="GO:0034975">
    <property type="term" value="P:protein folding in endoplasmic reticulum"/>
    <property type="evidence" value="ECO:0007669"/>
    <property type="project" value="TreeGrafter"/>
</dbReference>
<feature type="transmembrane region" description="Helical" evidence="9">
    <location>
        <begin position="84"/>
        <end position="102"/>
    </location>
</feature>
<dbReference type="InterPro" id="IPR029008">
    <property type="entry name" value="EMC6-like"/>
</dbReference>
<evidence type="ECO:0000256" key="3">
    <source>
        <dbReference type="ARBA" id="ARBA00020827"/>
    </source>
</evidence>
<evidence type="ECO:0000256" key="9">
    <source>
        <dbReference type="SAM" id="Phobius"/>
    </source>
</evidence>
<evidence type="ECO:0000256" key="1">
    <source>
        <dbReference type="ARBA" id="ARBA00004477"/>
    </source>
</evidence>
<keyword evidence="5" id="KW-0256">Endoplasmic reticulum</keyword>
<keyword evidence="4 9" id="KW-0812">Transmembrane</keyword>
<evidence type="ECO:0000256" key="5">
    <source>
        <dbReference type="ARBA" id="ARBA00022824"/>
    </source>
</evidence>
<evidence type="ECO:0000313" key="11">
    <source>
        <dbReference type="Proteomes" id="UP000762676"/>
    </source>
</evidence>
<dbReference type="Pfam" id="PF07019">
    <property type="entry name" value="EMC6"/>
    <property type="match status" value="1"/>
</dbReference>
<keyword evidence="7 9" id="KW-0472">Membrane</keyword>
<gene>
    <name evidence="10" type="ORF">ElyMa_005297900</name>
</gene>
<keyword evidence="6 9" id="KW-1133">Transmembrane helix</keyword>
<accession>A0AAV4JYF9</accession>
<protein>
    <recommendedName>
        <fullName evidence="3">ER membrane protein complex subunit 6</fullName>
    </recommendedName>
    <alternativeName>
        <fullName evidence="8">Transmembrane protein 93</fullName>
    </alternativeName>
</protein>
<sequence>MATIAVRTRKSRKSEGIAYSELSLRQNASILEYCRTSMSALSGATAGILGLTGLWGFIFYFITALMLSVALLMKAGTRWNSYFMSRNVLFSNGFLGGLFVSFTEDKNFVLRLTMSQGV</sequence>
<comment type="subcellular location">
    <subcellularLocation>
        <location evidence="1">Endoplasmic reticulum membrane</location>
        <topology evidence="1">Multi-pass membrane protein</topology>
    </subcellularLocation>
</comment>
<evidence type="ECO:0000256" key="7">
    <source>
        <dbReference type="ARBA" id="ARBA00023136"/>
    </source>
</evidence>
<dbReference type="InterPro" id="IPR008504">
    <property type="entry name" value="Emc6"/>
</dbReference>
<dbReference type="Proteomes" id="UP000762676">
    <property type="component" value="Unassembled WGS sequence"/>
</dbReference>
<organism evidence="10 11">
    <name type="scientific">Elysia marginata</name>
    <dbReference type="NCBI Taxonomy" id="1093978"/>
    <lineage>
        <taxon>Eukaryota</taxon>
        <taxon>Metazoa</taxon>
        <taxon>Spiralia</taxon>
        <taxon>Lophotrochozoa</taxon>
        <taxon>Mollusca</taxon>
        <taxon>Gastropoda</taxon>
        <taxon>Heterobranchia</taxon>
        <taxon>Euthyneura</taxon>
        <taxon>Panpulmonata</taxon>
        <taxon>Sacoglossa</taxon>
        <taxon>Placobranchoidea</taxon>
        <taxon>Plakobranchidae</taxon>
        <taxon>Elysia</taxon>
    </lineage>
</organism>
<reference evidence="10 11" key="1">
    <citation type="journal article" date="2021" name="Elife">
        <title>Chloroplast acquisition without the gene transfer in kleptoplastic sea slugs, Plakobranchus ocellatus.</title>
        <authorList>
            <person name="Maeda T."/>
            <person name="Takahashi S."/>
            <person name="Yoshida T."/>
            <person name="Shimamura S."/>
            <person name="Takaki Y."/>
            <person name="Nagai Y."/>
            <person name="Toyoda A."/>
            <person name="Suzuki Y."/>
            <person name="Arimoto A."/>
            <person name="Ishii H."/>
            <person name="Satoh N."/>
            <person name="Nishiyama T."/>
            <person name="Hasebe M."/>
            <person name="Maruyama T."/>
            <person name="Minagawa J."/>
            <person name="Obokata J."/>
            <person name="Shigenobu S."/>
        </authorList>
    </citation>
    <scope>NUCLEOTIDE SEQUENCE [LARGE SCALE GENOMIC DNA]</scope>
</reference>
<evidence type="ECO:0000256" key="6">
    <source>
        <dbReference type="ARBA" id="ARBA00022989"/>
    </source>
</evidence>
<evidence type="ECO:0000256" key="2">
    <source>
        <dbReference type="ARBA" id="ARBA00009436"/>
    </source>
</evidence>
<comment type="similarity">
    <text evidence="2">Belongs to the EMC6 family.</text>
</comment>